<dbReference type="PIRSF" id="PIRSF038925">
    <property type="entry name" value="AMP-prot_trans"/>
    <property type="match status" value="1"/>
</dbReference>
<keyword evidence="1" id="KW-0547">Nucleotide-binding</keyword>
<keyword evidence="1" id="KW-0808">Transferase</keyword>
<dbReference type="InterPro" id="IPR003812">
    <property type="entry name" value="Fido"/>
</dbReference>
<dbReference type="InterPro" id="IPR025758">
    <property type="entry name" value="Fic/DOC_N"/>
</dbReference>
<proteinExistence type="predicted"/>
<dbReference type="Pfam" id="PF21248">
    <property type="entry name" value="SoFic-like_C"/>
    <property type="match status" value="1"/>
</dbReference>
<gene>
    <name evidence="3" type="ORF">ACFQ0E_05440</name>
</gene>
<dbReference type="SUPFAM" id="SSF140931">
    <property type="entry name" value="Fic-like"/>
    <property type="match status" value="1"/>
</dbReference>
<dbReference type="InterPro" id="IPR036388">
    <property type="entry name" value="WH-like_DNA-bd_sf"/>
</dbReference>
<comment type="subunit">
    <text evidence="1">Homodimer.</text>
</comment>
<organism evidence="3 4">
    <name type="scientific">Lysobacter brunescens</name>
    <dbReference type="NCBI Taxonomy" id="262323"/>
    <lineage>
        <taxon>Bacteria</taxon>
        <taxon>Pseudomonadati</taxon>
        <taxon>Pseudomonadota</taxon>
        <taxon>Gammaproteobacteria</taxon>
        <taxon>Lysobacterales</taxon>
        <taxon>Lysobacteraceae</taxon>
        <taxon>Lysobacter</taxon>
    </lineage>
</organism>
<evidence type="ECO:0000313" key="4">
    <source>
        <dbReference type="Proteomes" id="UP001597110"/>
    </source>
</evidence>
<reference evidence="4" key="1">
    <citation type="journal article" date="2019" name="Int. J. Syst. Evol. Microbiol.">
        <title>The Global Catalogue of Microorganisms (GCM) 10K type strain sequencing project: providing services to taxonomists for standard genome sequencing and annotation.</title>
        <authorList>
            <consortium name="The Broad Institute Genomics Platform"/>
            <consortium name="The Broad Institute Genome Sequencing Center for Infectious Disease"/>
            <person name="Wu L."/>
            <person name="Ma J."/>
        </authorList>
    </citation>
    <scope>NUCLEOTIDE SEQUENCE [LARGE SCALE GENOMIC DNA]</scope>
    <source>
        <strain evidence="4">CCUG 55585</strain>
    </source>
</reference>
<comment type="function">
    <text evidence="1">Adenylyltransferase that mediates the addition of adenosine 5'-monophosphate (AMP) to specific residues of target proteins.</text>
</comment>
<keyword evidence="1" id="KW-0067">ATP-binding</keyword>
<dbReference type="InterPro" id="IPR036597">
    <property type="entry name" value="Fido-like_dom_sf"/>
</dbReference>
<evidence type="ECO:0000313" key="3">
    <source>
        <dbReference type="EMBL" id="MFD0725041.1"/>
    </source>
</evidence>
<keyword evidence="4" id="KW-1185">Reference proteome</keyword>
<dbReference type="EMBL" id="JBHTIF010000001">
    <property type="protein sequence ID" value="MFD0725041.1"/>
    <property type="molecule type" value="Genomic_DNA"/>
</dbReference>
<dbReference type="Gene3D" id="1.10.10.10">
    <property type="entry name" value="Winged helix-like DNA-binding domain superfamily/Winged helix DNA-binding domain"/>
    <property type="match status" value="1"/>
</dbReference>
<evidence type="ECO:0000256" key="1">
    <source>
        <dbReference type="PIRNR" id="PIRNR038925"/>
    </source>
</evidence>
<sequence length="390" mass="44763">MPSDRAYTNAPKLNIFRSTCINIADFYTYSGGPMRPLHALDPERFETAPILKALNRASRSLAELKGVAASIPNQRILINTLTLQEARDSSAIENIVTTQDDLYREEEPAETTGTAIKEVLRYRQALRTGFDRVSDTGLLTLNTLLEVQERLECNRAGLRKLPGTTLRDPQGQVVYEPPQDANDVQRLMGDLESFMHDQPPFEADPLVKMALIHHQFESIHPFYDGNGRTGRIINVLYLVKEGLLDIPVLYLSRHIVRTKPDYYRLLQAVRDEDDWESWVLYMLQAVAITASETVDTIQAIKALLQRTKLRIRDHYRFYSQDLINNLFNHPYTRVEFLQRELGVSRLTATRYLDALAEDGVLRKIRVGRNNYYINQPLFDLLARADGEEVR</sequence>
<dbReference type="EC" id="2.7.7.108" evidence="1"/>
<dbReference type="PANTHER" id="PTHR13504:SF35">
    <property type="entry name" value="PROTEIN ADENYLYLTRANSFERASE SOFIC"/>
    <property type="match status" value="1"/>
</dbReference>
<dbReference type="InterPro" id="IPR026287">
    <property type="entry name" value="SoFic-like"/>
</dbReference>
<comment type="catalytic activity">
    <reaction evidence="1">
        <text>L-tyrosyl-[protein] + ATP = O-(5'-adenylyl)-L-tyrosyl-[protein] + diphosphate</text>
        <dbReference type="Rhea" id="RHEA:54288"/>
        <dbReference type="Rhea" id="RHEA-COMP:10136"/>
        <dbReference type="Rhea" id="RHEA-COMP:13846"/>
        <dbReference type="ChEBI" id="CHEBI:30616"/>
        <dbReference type="ChEBI" id="CHEBI:33019"/>
        <dbReference type="ChEBI" id="CHEBI:46858"/>
        <dbReference type="ChEBI" id="CHEBI:83624"/>
        <dbReference type="EC" id="2.7.7.108"/>
    </reaction>
</comment>
<feature type="domain" description="Fido" evidence="2">
    <location>
        <begin position="139"/>
        <end position="284"/>
    </location>
</feature>
<dbReference type="Proteomes" id="UP001597110">
    <property type="component" value="Unassembled WGS sequence"/>
</dbReference>
<dbReference type="Pfam" id="PF02661">
    <property type="entry name" value="Fic"/>
    <property type="match status" value="1"/>
</dbReference>
<evidence type="ECO:0000259" key="2">
    <source>
        <dbReference type="PROSITE" id="PS51459"/>
    </source>
</evidence>
<dbReference type="PROSITE" id="PS51459">
    <property type="entry name" value="FIDO"/>
    <property type="match status" value="1"/>
</dbReference>
<dbReference type="SUPFAM" id="SSF46785">
    <property type="entry name" value="Winged helix' DNA-binding domain"/>
    <property type="match status" value="1"/>
</dbReference>
<dbReference type="Pfam" id="PF13784">
    <property type="entry name" value="Fic_N"/>
    <property type="match status" value="1"/>
</dbReference>
<dbReference type="RefSeq" id="WP_386822664.1">
    <property type="nucleotide sequence ID" value="NZ_JBHTIF010000001.1"/>
</dbReference>
<dbReference type="InterPro" id="IPR040198">
    <property type="entry name" value="Fido_containing"/>
</dbReference>
<accession>A0ABW2YAV9</accession>
<comment type="caution">
    <text evidence="3">The sequence shown here is derived from an EMBL/GenBank/DDBJ whole genome shotgun (WGS) entry which is preliminary data.</text>
</comment>
<protein>
    <recommendedName>
        <fullName evidence="1">Protein adenylyltransferase</fullName>
        <ecNumber evidence="1">2.7.7.108</ecNumber>
    </recommendedName>
    <alternativeName>
        <fullName evidence="1">AMPylator</fullName>
    </alternativeName>
</protein>
<dbReference type="InterPro" id="IPR048770">
    <property type="entry name" value="SoFic-like_C"/>
</dbReference>
<dbReference type="InterPro" id="IPR036390">
    <property type="entry name" value="WH_DNA-bd_sf"/>
</dbReference>
<dbReference type="PANTHER" id="PTHR13504">
    <property type="entry name" value="FIDO DOMAIN-CONTAINING PROTEIN DDB_G0283145"/>
    <property type="match status" value="1"/>
</dbReference>
<dbReference type="Gene3D" id="1.10.3290.10">
    <property type="entry name" value="Fido-like domain"/>
    <property type="match status" value="1"/>
</dbReference>
<comment type="catalytic activity">
    <reaction evidence="1">
        <text>L-threonyl-[protein] + ATP = 3-O-(5'-adenylyl)-L-threonyl-[protein] + diphosphate</text>
        <dbReference type="Rhea" id="RHEA:54292"/>
        <dbReference type="Rhea" id="RHEA-COMP:11060"/>
        <dbReference type="Rhea" id="RHEA-COMP:13847"/>
        <dbReference type="ChEBI" id="CHEBI:30013"/>
        <dbReference type="ChEBI" id="CHEBI:30616"/>
        <dbReference type="ChEBI" id="CHEBI:33019"/>
        <dbReference type="ChEBI" id="CHEBI:138113"/>
        <dbReference type="EC" id="2.7.7.108"/>
    </reaction>
</comment>
<keyword evidence="1" id="KW-0548">Nucleotidyltransferase</keyword>
<name>A0ABW2YAV9_9GAMM</name>